<accession>A0A1I5MGX1</accession>
<name>A0A1I5MGX1_9HYPH</name>
<dbReference type="STRING" id="655353.SAMN04488056_12135"/>
<dbReference type="EMBL" id="FOVR01000021">
    <property type="protein sequence ID" value="SFP08834.1"/>
    <property type="molecule type" value="Genomic_DNA"/>
</dbReference>
<evidence type="ECO:0000313" key="3">
    <source>
        <dbReference type="Proteomes" id="UP000199236"/>
    </source>
</evidence>
<sequence>MLVVDTSNLAEAQKSVAALKSQLETAKNQLNTLKESLEVATDQLKKLQEVKKVADDTFSAIGEMGHITIPSINFKSLANSIASAKSCLVPDYKNLMPSVDLENMSFSSICDRSSAYSSGLITKKESLQTGSWAEKKEVLKGIQTNRVNTITDASVKGLAQADQAIETADETLETAQDYKKAGESAADMNARLQVLIEVNVARLVAQSHMNQLMAQMLKVQAAATINEQVPVENDRAEETDAEGQE</sequence>
<dbReference type="Proteomes" id="UP000199236">
    <property type="component" value="Unassembled WGS sequence"/>
</dbReference>
<protein>
    <submittedName>
        <fullName evidence="2">Uncharacterized protein</fullName>
    </submittedName>
</protein>
<reference evidence="2 3" key="1">
    <citation type="submission" date="2016-10" db="EMBL/GenBank/DDBJ databases">
        <authorList>
            <person name="de Groot N.N."/>
        </authorList>
    </citation>
    <scope>NUCLEOTIDE SEQUENCE [LARGE SCALE GENOMIC DNA]</scope>
    <source>
        <strain evidence="2 3">CGMCC 1.9157</strain>
    </source>
</reference>
<gene>
    <name evidence="2" type="ORF">SAMN04488056_12135</name>
</gene>
<dbReference type="AlphaFoldDB" id="A0A1I5MGX1"/>
<organism evidence="2 3">
    <name type="scientific">Cohaesibacter marisflavi</name>
    <dbReference type="NCBI Taxonomy" id="655353"/>
    <lineage>
        <taxon>Bacteria</taxon>
        <taxon>Pseudomonadati</taxon>
        <taxon>Pseudomonadota</taxon>
        <taxon>Alphaproteobacteria</taxon>
        <taxon>Hyphomicrobiales</taxon>
        <taxon>Cohaesibacteraceae</taxon>
    </lineage>
</organism>
<evidence type="ECO:0000256" key="1">
    <source>
        <dbReference type="SAM" id="Coils"/>
    </source>
</evidence>
<keyword evidence="3" id="KW-1185">Reference proteome</keyword>
<keyword evidence="1" id="KW-0175">Coiled coil</keyword>
<evidence type="ECO:0000313" key="2">
    <source>
        <dbReference type="EMBL" id="SFP08834.1"/>
    </source>
</evidence>
<feature type="coiled-coil region" evidence="1">
    <location>
        <begin position="9"/>
        <end position="57"/>
    </location>
</feature>
<proteinExistence type="predicted"/>